<accession>A0AAE0ZD31</accession>
<dbReference type="Proteomes" id="UP001283361">
    <property type="component" value="Unassembled WGS sequence"/>
</dbReference>
<proteinExistence type="predicted"/>
<name>A0AAE0ZD31_9GAST</name>
<dbReference type="EMBL" id="JAWDGP010004172">
    <property type="protein sequence ID" value="KAK3767060.1"/>
    <property type="molecule type" value="Genomic_DNA"/>
</dbReference>
<evidence type="ECO:0000313" key="3">
    <source>
        <dbReference type="Proteomes" id="UP001283361"/>
    </source>
</evidence>
<organism evidence="2 3">
    <name type="scientific">Elysia crispata</name>
    <name type="common">lettuce slug</name>
    <dbReference type="NCBI Taxonomy" id="231223"/>
    <lineage>
        <taxon>Eukaryota</taxon>
        <taxon>Metazoa</taxon>
        <taxon>Spiralia</taxon>
        <taxon>Lophotrochozoa</taxon>
        <taxon>Mollusca</taxon>
        <taxon>Gastropoda</taxon>
        <taxon>Heterobranchia</taxon>
        <taxon>Euthyneura</taxon>
        <taxon>Panpulmonata</taxon>
        <taxon>Sacoglossa</taxon>
        <taxon>Placobranchoidea</taxon>
        <taxon>Plakobranchidae</taxon>
        <taxon>Elysia</taxon>
    </lineage>
</organism>
<feature type="region of interest" description="Disordered" evidence="1">
    <location>
        <begin position="65"/>
        <end position="86"/>
    </location>
</feature>
<sequence>MGESINLWTSFVSKSVTAGGRPFSPDLFMGSKYFSRVAGRAGPRTKVKPGPKNILKACGGSCKSPSAGQPIERKRSREITKQQIVL</sequence>
<reference evidence="2" key="1">
    <citation type="journal article" date="2023" name="G3 (Bethesda)">
        <title>A reference genome for the long-term kleptoplast-retaining sea slug Elysia crispata morphotype clarki.</title>
        <authorList>
            <person name="Eastman K.E."/>
            <person name="Pendleton A.L."/>
            <person name="Shaikh M.A."/>
            <person name="Suttiyut T."/>
            <person name="Ogas R."/>
            <person name="Tomko P."/>
            <person name="Gavelis G."/>
            <person name="Widhalm J.R."/>
            <person name="Wisecaver J.H."/>
        </authorList>
    </citation>
    <scope>NUCLEOTIDE SEQUENCE</scope>
    <source>
        <strain evidence="2">ECLA1</strain>
    </source>
</reference>
<evidence type="ECO:0000313" key="2">
    <source>
        <dbReference type="EMBL" id="KAK3767060.1"/>
    </source>
</evidence>
<dbReference type="AlphaFoldDB" id="A0AAE0ZD31"/>
<gene>
    <name evidence="2" type="ORF">RRG08_054108</name>
</gene>
<evidence type="ECO:0000256" key="1">
    <source>
        <dbReference type="SAM" id="MobiDB-lite"/>
    </source>
</evidence>
<protein>
    <submittedName>
        <fullName evidence="2">Uncharacterized protein</fullName>
    </submittedName>
</protein>
<comment type="caution">
    <text evidence="2">The sequence shown here is derived from an EMBL/GenBank/DDBJ whole genome shotgun (WGS) entry which is preliminary data.</text>
</comment>
<feature type="compositionally biased region" description="Basic and acidic residues" evidence="1">
    <location>
        <begin position="71"/>
        <end position="80"/>
    </location>
</feature>
<keyword evidence="3" id="KW-1185">Reference proteome</keyword>